<evidence type="ECO:0000256" key="5">
    <source>
        <dbReference type="ARBA" id="ARBA00022840"/>
    </source>
</evidence>
<dbReference type="Gene3D" id="3.40.1190.20">
    <property type="match status" value="1"/>
</dbReference>
<dbReference type="InterPro" id="IPR011611">
    <property type="entry name" value="PfkB_dom"/>
</dbReference>
<evidence type="ECO:0000256" key="1">
    <source>
        <dbReference type="ARBA" id="ARBA00010688"/>
    </source>
</evidence>
<dbReference type="PROSITE" id="PS00584">
    <property type="entry name" value="PFKB_KINASES_2"/>
    <property type="match status" value="1"/>
</dbReference>
<proteinExistence type="inferred from homology"/>
<sequence>MIVVTGENVVDLIAQPDGDLRPVLGGGPATISVAASRLGVPAAMAARIGADVFGPGFRRRLADAGVDGRHLRQTADPSTLALVTLDATGSPHFDFWHSGAADFGWSEGELPAMRPGDIVHIGSLVAFLPPGADAVEQWAAANRPLCTVTFDPNLRPIALAQTDALERLERLVGLAHVVKVSLDDLRMAYPDTAPEDTVRRWRDEHGVDLVLLTRGADGVTAYRATGEASAPAPVVPVVDTIGAGDSLMAAVLACLYRGGDIDLDFICAVAALACTRPGANPPTAAEVSAFLEASPATRRPPVSG</sequence>
<evidence type="ECO:0000259" key="6">
    <source>
        <dbReference type="Pfam" id="PF00294"/>
    </source>
</evidence>
<dbReference type="CDD" id="cd01167">
    <property type="entry name" value="bac_FRK"/>
    <property type="match status" value="1"/>
</dbReference>
<reference evidence="7" key="1">
    <citation type="submission" date="2021-01" db="EMBL/GenBank/DDBJ databases">
        <title>Whole genome shotgun sequence of Rugosimonospora africana NBRC 104875.</title>
        <authorList>
            <person name="Komaki H."/>
            <person name="Tamura T."/>
        </authorList>
    </citation>
    <scope>NUCLEOTIDE SEQUENCE</scope>
    <source>
        <strain evidence="7">NBRC 104875</strain>
    </source>
</reference>
<keyword evidence="4" id="KW-0418">Kinase</keyword>
<dbReference type="GO" id="GO:0016301">
    <property type="term" value="F:kinase activity"/>
    <property type="evidence" value="ECO:0007669"/>
    <property type="project" value="UniProtKB-KW"/>
</dbReference>
<keyword evidence="5" id="KW-0067">ATP-binding</keyword>
<evidence type="ECO:0000256" key="2">
    <source>
        <dbReference type="ARBA" id="ARBA00022679"/>
    </source>
</evidence>
<comment type="caution">
    <text evidence="7">The sequence shown here is derived from an EMBL/GenBank/DDBJ whole genome shotgun (WGS) entry which is preliminary data.</text>
</comment>
<dbReference type="GO" id="GO:0005524">
    <property type="term" value="F:ATP binding"/>
    <property type="evidence" value="ECO:0007669"/>
    <property type="project" value="UniProtKB-KW"/>
</dbReference>
<keyword evidence="3" id="KW-0547">Nucleotide-binding</keyword>
<evidence type="ECO:0000256" key="3">
    <source>
        <dbReference type="ARBA" id="ARBA00022741"/>
    </source>
</evidence>
<dbReference type="SUPFAM" id="SSF53613">
    <property type="entry name" value="Ribokinase-like"/>
    <property type="match status" value="1"/>
</dbReference>
<dbReference type="InterPro" id="IPR002173">
    <property type="entry name" value="Carboh/pur_kinase_PfkB_CS"/>
</dbReference>
<keyword evidence="8" id="KW-1185">Reference proteome</keyword>
<gene>
    <name evidence="7" type="primary">scrK</name>
    <name evidence="7" type="ORF">Raf01_08410</name>
</gene>
<organism evidence="7 8">
    <name type="scientific">Rugosimonospora africana</name>
    <dbReference type="NCBI Taxonomy" id="556532"/>
    <lineage>
        <taxon>Bacteria</taxon>
        <taxon>Bacillati</taxon>
        <taxon>Actinomycetota</taxon>
        <taxon>Actinomycetes</taxon>
        <taxon>Micromonosporales</taxon>
        <taxon>Micromonosporaceae</taxon>
        <taxon>Rugosimonospora</taxon>
    </lineage>
</organism>
<dbReference type="InterPro" id="IPR029056">
    <property type="entry name" value="Ribokinase-like"/>
</dbReference>
<feature type="domain" description="Carbohydrate kinase PfkB" evidence="6">
    <location>
        <begin position="2"/>
        <end position="282"/>
    </location>
</feature>
<name>A0A8J3VMX5_9ACTN</name>
<dbReference type="Pfam" id="PF00294">
    <property type="entry name" value="PfkB"/>
    <property type="match status" value="1"/>
</dbReference>
<dbReference type="EMBL" id="BONZ01000009">
    <property type="protein sequence ID" value="GIH12669.1"/>
    <property type="molecule type" value="Genomic_DNA"/>
</dbReference>
<keyword evidence="2" id="KW-0808">Transferase</keyword>
<evidence type="ECO:0000256" key="4">
    <source>
        <dbReference type="ARBA" id="ARBA00022777"/>
    </source>
</evidence>
<protein>
    <submittedName>
        <fullName evidence="7">Fructokinase</fullName>
    </submittedName>
</protein>
<evidence type="ECO:0000313" key="8">
    <source>
        <dbReference type="Proteomes" id="UP000642748"/>
    </source>
</evidence>
<dbReference type="InterPro" id="IPR050306">
    <property type="entry name" value="PfkB_Carbo_kinase"/>
</dbReference>
<comment type="similarity">
    <text evidence="1">Belongs to the carbohydrate kinase PfkB family.</text>
</comment>
<dbReference type="Proteomes" id="UP000642748">
    <property type="component" value="Unassembled WGS sequence"/>
</dbReference>
<dbReference type="PANTHER" id="PTHR43085:SF1">
    <property type="entry name" value="PSEUDOURIDINE KINASE-RELATED"/>
    <property type="match status" value="1"/>
</dbReference>
<accession>A0A8J3VMX5</accession>
<dbReference type="PANTHER" id="PTHR43085">
    <property type="entry name" value="HEXOKINASE FAMILY MEMBER"/>
    <property type="match status" value="1"/>
</dbReference>
<dbReference type="RefSeq" id="WP_203916380.1">
    <property type="nucleotide sequence ID" value="NZ_BONZ01000009.1"/>
</dbReference>
<evidence type="ECO:0000313" key="7">
    <source>
        <dbReference type="EMBL" id="GIH12669.1"/>
    </source>
</evidence>
<dbReference type="AlphaFoldDB" id="A0A8J3VMX5"/>